<dbReference type="Gene3D" id="1.25.40.20">
    <property type="entry name" value="Ankyrin repeat-containing domain"/>
    <property type="match status" value="2"/>
</dbReference>
<dbReference type="SMART" id="SM00248">
    <property type="entry name" value="ANK"/>
    <property type="match status" value="3"/>
</dbReference>
<dbReference type="InterPro" id="IPR036770">
    <property type="entry name" value="Ankyrin_rpt-contain_sf"/>
</dbReference>
<protein>
    <recommendedName>
        <fullName evidence="6">Ankyrin</fullName>
    </recommendedName>
</protein>
<gene>
    <name evidence="4" type="primary">RIPK4</name>
</gene>
<accession>A0AAY5KK65</accession>
<dbReference type="PROSITE" id="PS50088">
    <property type="entry name" value="ANK_REPEAT"/>
    <property type="match status" value="2"/>
</dbReference>
<evidence type="ECO:0008006" key="6">
    <source>
        <dbReference type="Google" id="ProtNLM"/>
    </source>
</evidence>
<name>A0AAY5KK65_ESOLU</name>
<dbReference type="AlphaFoldDB" id="A0AAY5KK65"/>
<evidence type="ECO:0000313" key="4">
    <source>
        <dbReference type="Ensembl" id="ENSELUP00000086812.1"/>
    </source>
</evidence>
<dbReference type="PANTHER" id="PTHR24198">
    <property type="entry name" value="ANKYRIN REPEAT AND PROTEIN KINASE DOMAIN-CONTAINING PROTEIN"/>
    <property type="match status" value="1"/>
</dbReference>
<dbReference type="PROSITE" id="PS50297">
    <property type="entry name" value="ANK_REP_REGION"/>
    <property type="match status" value="2"/>
</dbReference>
<feature type="repeat" description="ANK" evidence="3">
    <location>
        <begin position="73"/>
        <end position="105"/>
    </location>
</feature>
<evidence type="ECO:0000256" key="1">
    <source>
        <dbReference type="ARBA" id="ARBA00022737"/>
    </source>
</evidence>
<dbReference type="PANTHER" id="PTHR24198:SF65">
    <property type="entry name" value="RECEPTOR-INTERACTING SERINE_THREONINE-PROTEIN KINASE 4"/>
    <property type="match status" value="1"/>
</dbReference>
<dbReference type="PRINTS" id="PR01415">
    <property type="entry name" value="ANKYRIN"/>
</dbReference>
<reference evidence="4 5" key="1">
    <citation type="submission" date="2020-02" db="EMBL/GenBank/DDBJ databases">
        <title>Esox lucius (northern pike) genome, fEsoLuc1, primary haplotype.</title>
        <authorList>
            <person name="Myers G."/>
            <person name="Karagic N."/>
            <person name="Meyer A."/>
            <person name="Pippel M."/>
            <person name="Reichard M."/>
            <person name="Winkler S."/>
            <person name="Tracey A."/>
            <person name="Sims Y."/>
            <person name="Howe K."/>
            <person name="Rhie A."/>
            <person name="Formenti G."/>
            <person name="Durbin R."/>
            <person name="Fedrigo O."/>
            <person name="Jarvis E.D."/>
        </authorList>
    </citation>
    <scope>NUCLEOTIDE SEQUENCE [LARGE SCALE GENOMIC DNA]</scope>
</reference>
<dbReference type="Pfam" id="PF12796">
    <property type="entry name" value="Ank_2"/>
    <property type="match status" value="2"/>
</dbReference>
<dbReference type="InterPro" id="IPR002110">
    <property type="entry name" value="Ankyrin_rpt"/>
</dbReference>
<keyword evidence="5" id="KW-1185">Reference proteome</keyword>
<feature type="repeat" description="ANK" evidence="3">
    <location>
        <begin position="40"/>
        <end position="72"/>
    </location>
</feature>
<dbReference type="GeneTree" id="ENSGT00940000159908"/>
<evidence type="ECO:0000256" key="2">
    <source>
        <dbReference type="ARBA" id="ARBA00023043"/>
    </source>
</evidence>
<dbReference type="GO" id="GO:0005737">
    <property type="term" value="C:cytoplasm"/>
    <property type="evidence" value="ECO:0007669"/>
    <property type="project" value="TreeGrafter"/>
</dbReference>
<proteinExistence type="predicted"/>
<evidence type="ECO:0000256" key="3">
    <source>
        <dbReference type="PROSITE-ProRule" id="PRU00023"/>
    </source>
</evidence>
<sequence>LTMPRLQHDRSHLGNHPDEAIARLLLDRGAGADVDGQTTDGRTPLHLASQRGQYRVARILIELRADVHVTSMGLQTPLHVAAETGHTSTSRLLVKHGADIHARTNLRTPCHLAAEGGHCEVFKELLLNLNMDFSLKVGSLHGWRIKPA</sequence>
<reference evidence="4" key="3">
    <citation type="submission" date="2025-09" db="UniProtKB">
        <authorList>
            <consortium name="Ensembl"/>
        </authorList>
    </citation>
    <scope>IDENTIFICATION</scope>
</reference>
<dbReference type="SUPFAM" id="SSF48403">
    <property type="entry name" value="Ankyrin repeat"/>
    <property type="match status" value="1"/>
</dbReference>
<dbReference type="Proteomes" id="UP000265140">
    <property type="component" value="Chromosome 7"/>
</dbReference>
<keyword evidence="1" id="KW-0677">Repeat</keyword>
<keyword evidence="2 3" id="KW-0040">ANK repeat</keyword>
<organism evidence="4 5">
    <name type="scientific">Esox lucius</name>
    <name type="common">Northern pike</name>
    <dbReference type="NCBI Taxonomy" id="8010"/>
    <lineage>
        <taxon>Eukaryota</taxon>
        <taxon>Metazoa</taxon>
        <taxon>Chordata</taxon>
        <taxon>Craniata</taxon>
        <taxon>Vertebrata</taxon>
        <taxon>Euteleostomi</taxon>
        <taxon>Actinopterygii</taxon>
        <taxon>Neopterygii</taxon>
        <taxon>Teleostei</taxon>
        <taxon>Protacanthopterygii</taxon>
        <taxon>Esociformes</taxon>
        <taxon>Esocidae</taxon>
        <taxon>Esox</taxon>
    </lineage>
</organism>
<evidence type="ECO:0000313" key="5">
    <source>
        <dbReference type="Proteomes" id="UP000265140"/>
    </source>
</evidence>
<dbReference type="Ensembl" id="ENSELUT00000101192.1">
    <property type="protein sequence ID" value="ENSELUP00000086812.1"/>
    <property type="gene ID" value="ENSELUG00000023611.3"/>
</dbReference>
<reference evidence="4" key="2">
    <citation type="submission" date="2025-08" db="UniProtKB">
        <authorList>
            <consortium name="Ensembl"/>
        </authorList>
    </citation>
    <scope>IDENTIFICATION</scope>
</reference>